<evidence type="ECO:0000313" key="3">
    <source>
        <dbReference type="Proteomes" id="UP000685013"/>
    </source>
</evidence>
<dbReference type="PANTHER" id="PTHR33052">
    <property type="entry name" value="DUF4228 DOMAIN PROTEIN-RELATED"/>
    <property type="match status" value="1"/>
</dbReference>
<evidence type="ECO:0000256" key="1">
    <source>
        <dbReference type="SAM" id="MobiDB-lite"/>
    </source>
</evidence>
<sequence>MGRTAISSEEHVLKLVHPGKRIEIYTKPIQAAEILRKYPKFCITRPDVFKFPWIVVRSDSLLVPGKVFFLVPKRTLYRLLKANQPPDRSLIPLGPCTKNAGMTPRRLRVAGEDGGRRGRKRSDIEPRQPRSPWTVVGDKRSVRYSSSHVHDCYKCGGDVSSVEVPERNGEGKCKTTSLRSCMKKPGSAPRLVNPRVGFLIPGEDVAVPVTKQRTVLDRFKTCNLFNR</sequence>
<evidence type="ECO:0000313" key="2">
    <source>
        <dbReference type="EMBL" id="KAG6592996.1"/>
    </source>
</evidence>
<organism evidence="2 3">
    <name type="scientific">Cucurbita argyrosperma subsp. sororia</name>
    <dbReference type="NCBI Taxonomy" id="37648"/>
    <lineage>
        <taxon>Eukaryota</taxon>
        <taxon>Viridiplantae</taxon>
        <taxon>Streptophyta</taxon>
        <taxon>Embryophyta</taxon>
        <taxon>Tracheophyta</taxon>
        <taxon>Spermatophyta</taxon>
        <taxon>Magnoliopsida</taxon>
        <taxon>eudicotyledons</taxon>
        <taxon>Gunneridae</taxon>
        <taxon>Pentapetalae</taxon>
        <taxon>rosids</taxon>
        <taxon>fabids</taxon>
        <taxon>Cucurbitales</taxon>
        <taxon>Cucurbitaceae</taxon>
        <taxon>Cucurbiteae</taxon>
        <taxon>Cucurbita</taxon>
    </lineage>
</organism>
<dbReference type="InterPro" id="IPR025322">
    <property type="entry name" value="PADRE_dom"/>
</dbReference>
<keyword evidence="3" id="KW-1185">Reference proteome</keyword>
<comment type="caution">
    <text evidence="2">The sequence shown here is derived from an EMBL/GenBank/DDBJ whole genome shotgun (WGS) entry which is preliminary data.</text>
</comment>
<feature type="region of interest" description="Disordered" evidence="1">
    <location>
        <begin position="108"/>
        <end position="132"/>
    </location>
</feature>
<feature type="compositionally biased region" description="Basic and acidic residues" evidence="1">
    <location>
        <begin position="109"/>
        <end position="128"/>
    </location>
</feature>
<dbReference type="Pfam" id="PF14009">
    <property type="entry name" value="PADRE"/>
    <property type="match status" value="1"/>
</dbReference>
<dbReference type="AlphaFoldDB" id="A0AAV6N722"/>
<gene>
    <name evidence="2" type="ORF">SDJN03_12472</name>
</gene>
<feature type="non-terminal residue" evidence="2">
    <location>
        <position position="1"/>
    </location>
</feature>
<protein>
    <submittedName>
        <fullName evidence="2">Uncharacterized protein</fullName>
    </submittedName>
</protein>
<dbReference type="Proteomes" id="UP000685013">
    <property type="component" value="Chromosome 8"/>
</dbReference>
<accession>A0AAV6N722</accession>
<name>A0AAV6N722_9ROSI</name>
<proteinExistence type="predicted"/>
<dbReference type="EMBL" id="JAGKQH010000008">
    <property type="protein sequence ID" value="KAG6592996.1"/>
    <property type="molecule type" value="Genomic_DNA"/>
</dbReference>
<reference evidence="2 3" key="1">
    <citation type="journal article" date="2021" name="Hortic Res">
        <title>The domestication of Cucurbita argyrosperma as revealed by the genome of its wild relative.</title>
        <authorList>
            <person name="Barrera-Redondo J."/>
            <person name="Sanchez-de la Vega G."/>
            <person name="Aguirre-Liguori J.A."/>
            <person name="Castellanos-Morales G."/>
            <person name="Gutierrez-Guerrero Y.T."/>
            <person name="Aguirre-Dugua X."/>
            <person name="Aguirre-Planter E."/>
            <person name="Tenaillon M.I."/>
            <person name="Lira-Saade R."/>
            <person name="Eguiarte L.E."/>
        </authorList>
    </citation>
    <scope>NUCLEOTIDE SEQUENCE [LARGE SCALE GENOMIC DNA]</scope>
    <source>
        <strain evidence="2">JBR-2021</strain>
    </source>
</reference>